<comment type="caution">
    <text evidence="2">The sequence shown here is derived from an EMBL/GenBank/DDBJ whole genome shotgun (WGS) entry which is preliminary data.</text>
</comment>
<dbReference type="AlphaFoldDB" id="A0A1R3JFP3"/>
<feature type="compositionally biased region" description="Polar residues" evidence="1">
    <location>
        <begin position="72"/>
        <end position="91"/>
    </location>
</feature>
<gene>
    <name evidence="2" type="ORF">CCACVL1_06419</name>
</gene>
<organism evidence="2 3">
    <name type="scientific">Corchorus capsularis</name>
    <name type="common">Jute</name>
    <dbReference type="NCBI Taxonomy" id="210143"/>
    <lineage>
        <taxon>Eukaryota</taxon>
        <taxon>Viridiplantae</taxon>
        <taxon>Streptophyta</taxon>
        <taxon>Embryophyta</taxon>
        <taxon>Tracheophyta</taxon>
        <taxon>Spermatophyta</taxon>
        <taxon>Magnoliopsida</taxon>
        <taxon>eudicotyledons</taxon>
        <taxon>Gunneridae</taxon>
        <taxon>Pentapetalae</taxon>
        <taxon>rosids</taxon>
        <taxon>malvids</taxon>
        <taxon>Malvales</taxon>
        <taxon>Malvaceae</taxon>
        <taxon>Grewioideae</taxon>
        <taxon>Apeibeae</taxon>
        <taxon>Corchorus</taxon>
    </lineage>
</organism>
<proteinExistence type="predicted"/>
<dbReference type="Proteomes" id="UP000188268">
    <property type="component" value="Unassembled WGS sequence"/>
</dbReference>
<name>A0A1R3JFP3_COCAP</name>
<feature type="region of interest" description="Disordered" evidence="1">
    <location>
        <begin position="63"/>
        <end position="91"/>
    </location>
</feature>
<feature type="non-terminal residue" evidence="2">
    <location>
        <position position="1"/>
    </location>
</feature>
<evidence type="ECO:0000313" key="3">
    <source>
        <dbReference type="Proteomes" id="UP000188268"/>
    </source>
</evidence>
<evidence type="ECO:0000313" key="2">
    <source>
        <dbReference type="EMBL" id="OMO93630.1"/>
    </source>
</evidence>
<dbReference type="Gramene" id="OMO93630">
    <property type="protein sequence ID" value="OMO93630"/>
    <property type="gene ID" value="CCACVL1_06419"/>
</dbReference>
<accession>A0A1R3JFP3</accession>
<protein>
    <submittedName>
        <fullName evidence="2">Uncharacterized protein</fullName>
    </submittedName>
</protein>
<keyword evidence="3" id="KW-1185">Reference proteome</keyword>
<reference evidence="2 3" key="1">
    <citation type="submission" date="2013-09" db="EMBL/GenBank/DDBJ databases">
        <title>Corchorus capsularis genome sequencing.</title>
        <authorList>
            <person name="Alam M."/>
            <person name="Haque M.S."/>
            <person name="Islam M.S."/>
            <person name="Emdad E.M."/>
            <person name="Islam M.M."/>
            <person name="Ahmed B."/>
            <person name="Halim A."/>
            <person name="Hossen Q.M.M."/>
            <person name="Hossain M.Z."/>
            <person name="Ahmed R."/>
            <person name="Khan M.M."/>
            <person name="Islam R."/>
            <person name="Rashid M.M."/>
            <person name="Khan S.A."/>
            <person name="Rahman M.S."/>
            <person name="Alam M."/>
        </authorList>
    </citation>
    <scope>NUCLEOTIDE SEQUENCE [LARGE SCALE GENOMIC DNA]</scope>
    <source>
        <strain evidence="3">cv. CVL-1</strain>
        <tissue evidence="2">Whole seedling</tissue>
    </source>
</reference>
<evidence type="ECO:0000256" key="1">
    <source>
        <dbReference type="SAM" id="MobiDB-lite"/>
    </source>
</evidence>
<dbReference type="EMBL" id="AWWV01008064">
    <property type="protein sequence ID" value="OMO93630.1"/>
    <property type="molecule type" value="Genomic_DNA"/>
</dbReference>
<sequence>AKAKEEYLRADTLRQEALDALRVLQDHVGEDNLIPEVEALVRDLKKKFNHVELRKGNAGAKQIKEREKAVVPQSQWGQQDHGLNTSSFLLP</sequence>